<dbReference type="PANTHER" id="PTHR35910">
    <property type="entry name" value="2EXR DOMAIN-CONTAINING PROTEIN"/>
    <property type="match status" value="1"/>
</dbReference>
<gene>
    <name evidence="3" type="ORF">MPDQ_001936</name>
</gene>
<feature type="region of interest" description="Disordered" evidence="1">
    <location>
        <begin position="151"/>
        <end position="184"/>
    </location>
</feature>
<dbReference type="PANTHER" id="PTHR35910:SF6">
    <property type="entry name" value="2EXR DOMAIN-CONTAINING PROTEIN"/>
    <property type="match status" value="1"/>
</dbReference>
<sequence length="342" mass="39656">MGLCGSSSTPDTQSCSPFPTSFPRFGDLPAELRLKIWKFALAQEGRTVVLHMYGDHGRWSRLLNREEQRMWEEIDDNDDDAQVDVTEIGEGYGHDHQTLRIMTCTTGHCNCHGYYGGSSHTAPPPVLFWVCRESRGVIREARKDYSMHFDEEYGPHGRPVVVPPENTGNEDSDGDEDDNDGEAAQSEALAVHRRWGVFMNPAVDTIAFKYDLGSTSNLHSLHQFARVAAYEAPNVRKVLLYTVIFMPPYRWFKRDRYDLWRGWGADGTWVPQTLPAFRHLTDVVLVIDKSLWEKMLPQEWRARTLSIWHEELEKMRDRWPPEWEVRSPELRLELVDKMDVEY</sequence>
<feature type="compositionally biased region" description="Acidic residues" evidence="1">
    <location>
        <begin position="168"/>
        <end position="181"/>
    </location>
</feature>
<name>A0A507QLD3_MONPU</name>
<organism evidence="3 4">
    <name type="scientific">Monascus purpureus</name>
    <name type="common">Red mold</name>
    <name type="synonym">Monascus anka</name>
    <dbReference type="NCBI Taxonomy" id="5098"/>
    <lineage>
        <taxon>Eukaryota</taxon>
        <taxon>Fungi</taxon>
        <taxon>Dikarya</taxon>
        <taxon>Ascomycota</taxon>
        <taxon>Pezizomycotina</taxon>
        <taxon>Eurotiomycetes</taxon>
        <taxon>Eurotiomycetidae</taxon>
        <taxon>Eurotiales</taxon>
        <taxon>Aspergillaceae</taxon>
        <taxon>Monascus</taxon>
    </lineage>
</organism>
<feature type="domain" description="2EXR" evidence="2">
    <location>
        <begin position="22"/>
        <end position="164"/>
    </location>
</feature>
<comment type="caution">
    <text evidence="3">The sequence shown here is derived from an EMBL/GenBank/DDBJ whole genome shotgun (WGS) entry which is preliminary data.</text>
</comment>
<keyword evidence="4" id="KW-1185">Reference proteome</keyword>
<evidence type="ECO:0000259" key="2">
    <source>
        <dbReference type="Pfam" id="PF20150"/>
    </source>
</evidence>
<evidence type="ECO:0000256" key="1">
    <source>
        <dbReference type="SAM" id="MobiDB-lite"/>
    </source>
</evidence>
<protein>
    <recommendedName>
        <fullName evidence="2">2EXR domain-containing protein</fullName>
    </recommendedName>
</protein>
<evidence type="ECO:0000313" key="3">
    <source>
        <dbReference type="EMBL" id="TQB69356.1"/>
    </source>
</evidence>
<accession>A0A507QLD3</accession>
<proteinExistence type="predicted"/>
<dbReference type="EMBL" id="VIFY01000157">
    <property type="protein sequence ID" value="TQB69356.1"/>
    <property type="molecule type" value="Genomic_DNA"/>
</dbReference>
<dbReference type="AlphaFoldDB" id="A0A507QLD3"/>
<reference evidence="3 4" key="1">
    <citation type="submission" date="2019-06" db="EMBL/GenBank/DDBJ databases">
        <title>Wine fermentation using esterase from Monascus purpureus.</title>
        <authorList>
            <person name="Geng C."/>
            <person name="Zhang Y."/>
        </authorList>
    </citation>
    <scope>NUCLEOTIDE SEQUENCE [LARGE SCALE GENOMIC DNA]</scope>
    <source>
        <strain evidence="3">HQ1</strain>
    </source>
</reference>
<evidence type="ECO:0000313" key="4">
    <source>
        <dbReference type="Proteomes" id="UP000319663"/>
    </source>
</evidence>
<dbReference type="Pfam" id="PF20150">
    <property type="entry name" value="2EXR"/>
    <property type="match status" value="1"/>
</dbReference>
<dbReference type="InterPro" id="IPR045518">
    <property type="entry name" value="2EXR"/>
</dbReference>
<dbReference type="Proteomes" id="UP000319663">
    <property type="component" value="Unassembled WGS sequence"/>
</dbReference>